<feature type="domain" description="Mur ligase C-terminal" evidence="11">
    <location>
        <begin position="324"/>
        <end position="450"/>
    </location>
</feature>
<comment type="catalytic activity">
    <reaction evidence="9">
        <text>(6S)-5,6,7,8-tetrahydrofolyl-(gamma-L-Glu)(n) + L-glutamate + ATP = (6S)-5,6,7,8-tetrahydrofolyl-(gamma-L-Glu)(n+1) + ADP + phosphate + H(+)</text>
        <dbReference type="Rhea" id="RHEA:10580"/>
        <dbReference type="Rhea" id="RHEA-COMP:14738"/>
        <dbReference type="Rhea" id="RHEA-COMP:14740"/>
        <dbReference type="ChEBI" id="CHEBI:15378"/>
        <dbReference type="ChEBI" id="CHEBI:29985"/>
        <dbReference type="ChEBI" id="CHEBI:30616"/>
        <dbReference type="ChEBI" id="CHEBI:43474"/>
        <dbReference type="ChEBI" id="CHEBI:141005"/>
        <dbReference type="ChEBI" id="CHEBI:456216"/>
        <dbReference type="EC" id="6.3.2.17"/>
    </reaction>
</comment>
<evidence type="ECO:0000256" key="2">
    <source>
        <dbReference type="ARBA" id="ARBA00013025"/>
    </source>
</evidence>
<keyword evidence="14" id="KW-1185">Reference proteome</keyword>
<dbReference type="InterPro" id="IPR036615">
    <property type="entry name" value="Mur_ligase_C_dom_sf"/>
</dbReference>
<dbReference type="Gene3D" id="3.90.190.20">
    <property type="entry name" value="Mur ligase, C-terminal domain"/>
    <property type="match status" value="1"/>
</dbReference>
<keyword evidence="4" id="KW-0479">Metal-binding</keyword>
<evidence type="ECO:0000256" key="8">
    <source>
        <dbReference type="ARBA" id="ARBA00030592"/>
    </source>
</evidence>
<dbReference type="Pfam" id="PF08245">
    <property type="entry name" value="Mur_ligase_M"/>
    <property type="match status" value="1"/>
</dbReference>
<dbReference type="PANTHER" id="PTHR11136:SF0">
    <property type="entry name" value="DIHYDROFOLATE SYNTHETASE-RELATED"/>
    <property type="match status" value="1"/>
</dbReference>
<evidence type="ECO:0000259" key="12">
    <source>
        <dbReference type="Pfam" id="PF08245"/>
    </source>
</evidence>
<dbReference type="InterPro" id="IPR004101">
    <property type="entry name" value="Mur_ligase_C"/>
</dbReference>
<reference evidence="13" key="1">
    <citation type="submission" date="2021-04" db="EMBL/GenBank/DDBJ databases">
        <title>Pseudonocardia sp. nov., isolated from sandy soil of mangrove forest.</title>
        <authorList>
            <person name="Zan Z."/>
            <person name="Huang R."/>
            <person name="Liu W."/>
        </authorList>
    </citation>
    <scope>NUCLEOTIDE SEQUENCE</scope>
    <source>
        <strain evidence="13">S2-4</strain>
    </source>
</reference>
<dbReference type="PIRSF" id="PIRSF001563">
    <property type="entry name" value="Folylpolyglu_synth"/>
    <property type="match status" value="1"/>
</dbReference>
<feature type="domain" description="Mur ligase central" evidence="12">
    <location>
        <begin position="70"/>
        <end position="297"/>
    </location>
</feature>
<comment type="caution">
    <text evidence="13">The sequence shown here is derived from an EMBL/GenBank/DDBJ whole genome shotgun (WGS) entry which is preliminary data.</text>
</comment>
<comment type="similarity">
    <text evidence="1">Belongs to the folylpolyglutamate synthase family.</text>
</comment>
<dbReference type="Gene3D" id="3.40.1190.10">
    <property type="entry name" value="Mur-like, catalytic domain"/>
    <property type="match status" value="1"/>
</dbReference>
<evidence type="ECO:0000256" key="9">
    <source>
        <dbReference type="ARBA" id="ARBA00047493"/>
    </source>
</evidence>
<feature type="region of interest" description="Disordered" evidence="10">
    <location>
        <begin position="1"/>
        <end position="26"/>
    </location>
</feature>
<sequence length="469" mass="48528">MSGLAGGPSTSAPVRPAPGPGPADPADLAEVERALLARWPENRLEPSLDRIRAVVAALDHPQRALPVVHVTGTNGKTTTASMIDGLLRASGLSVGRFTSPHLESVRERIVVDGEPVDEARFVEVYRLVRPALERVDRAGAVPVSFFEAITAMAVVAFVGAGVDVAVVEVGMGGSWDATNVLDGEVAVLTPIALDHTEYLGPDEVAIAGEKAGIIKAGATAVLAAQLPEVERVVHRRASGVGARVRAAADAVELVARAADPDGQTLHLRTGSVDLPGLRLPLLGAHQGENARVAMAAVEEFLARRDAGLDPAAVRRALAAVVAPGRLEVVRRDPPVLVDASHNPHGMAVTAAALAEARPATRLAVVLAVLEGKDATGMLEALRGCADLVVVTTNGSPRCTRPADLAGVAREVLGADRVLVEPHLAAALDRALRWARPGGAGDRPGVLVTGSVVTAGHARTLLRGHPGDHW</sequence>
<dbReference type="NCBIfam" id="TIGR01499">
    <property type="entry name" value="folC"/>
    <property type="match status" value="1"/>
</dbReference>
<keyword evidence="7" id="KW-0460">Magnesium</keyword>
<dbReference type="SUPFAM" id="SSF53623">
    <property type="entry name" value="MurD-like peptide ligases, catalytic domain"/>
    <property type="match status" value="1"/>
</dbReference>
<dbReference type="Proteomes" id="UP001165283">
    <property type="component" value="Unassembled WGS sequence"/>
</dbReference>
<evidence type="ECO:0000256" key="7">
    <source>
        <dbReference type="ARBA" id="ARBA00022842"/>
    </source>
</evidence>
<evidence type="ECO:0000259" key="11">
    <source>
        <dbReference type="Pfam" id="PF02875"/>
    </source>
</evidence>
<keyword evidence="3" id="KW-0436">Ligase</keyword>
<keyword evidence="6" id="KW-0067">ATP-binding</keyword>
<evidence type="ECO:0000256" key="10">
    <source>
        <dbReference type="SAM" id="MobiDB-lite"/>
    </source>
</evidence>
<dbReference type="InterPro" id="IPR018109">
    <property type="entry name" value="Folylpolyglutamate_synth_CS"/>
</dbReference>
<organism evidence="13 14">
    <name type="scientific">Pseudonocardia humida</name>
    <dbReference type="NCBI Taxonomy" id="2800819"/>
    <lineage>
        <taxon>Bacteria</taxon>
        <taxon>Bacillati</taxon>
        <taxon>Actinomycetota</taxon>
        <taxon>Actinomycetes</taxon>
        <taxon>Pseudonocardiales</taxon>
        <taxon>Pseudonocardiaceae</taxon>
        <taxon>Pseudonocardia</taxon>
    </lineage>
</organism>
<evidence type="ECO:0000256" key="5">
    <source>
        <dbReference type="ARBA" id="ARBA00022741"/>
    </source>
</evidence>
<protein>
    <recommendedName>
        <fullName evidence="2">tetrahydrofolate synthase</fullName>
        <ecNumber evidence="2">6.3.2.17</ecNumber>
    </recommendedName>
    <alternativeName>
        <fullName evidence="8">Tetrahydrofolylpolyglutamate synthase</fullName>
    </alternativeName>
</protein>
<evidence type="ECO:0000256" key="3">
    <source>
        <dbReference type="ARBA" id="ARBA00022598"/>
    </source>
</evidence>
<dbReference type="InterPro" id="IPR013221">
    <property type="entry name" value="Mur_ligase_cen"/>
</dbReference>
<dbReference type="InterPro" id="IPR036565">
    <property type="entry name" value="Mur-like_cat_sf"/>
</dbReference>
<dbReference type="SUPFAM" id="SSF53244">
    <property type="entry name" value="MurD-like peptide ligases, peptide-binding domain"/>
    <property type="match status" value="1"/>
</dbReference>
<dbReference type="PANTHER" id="PTHR11136">
    <property type="entry name" value="FOLYLPOLYGLUTAMATE SYNTHASE-RELATED"/>
    <property type="match status" value="1"/>
</dbReference>
<dbReference type="PROSITE" id="PS01011">
    <property type="entry name" value="FOLYLPOLYGLU_SYNT_1"/>
    <property type="match status" value="1"/>
</dbReference>
<evidence type="ECO:0000256" key="4">
    <source>
        <dbReference type="ARBA" id="ARBA00022723"/>
    </source>
</evidence>
<dbReference type="RefSeq" id="WP_252435741.1">
    <property type="nucleotide sequence ID" value="NZ_JAGSOV010000009.1"/>
</dbReference>
<evidence type="ECO:0000256" key="6">
    <source>
        <dbReference type="ARBA" id="ARBA00022840"/>
    </source>
</evidence>
<evidence type="ECO:0000313" key="13">
    <source>
        <dbReference type="EMBL" id="MCO1654135.1"/>
    </source>
</evidence>
<dbReference type="EMBL" id="JAGSOV010000009">
    <property type="protein sequence ID" value="MCO1654135.1"/>
    <property type="molecule type" value="Genomic_DNA"/>
</dbReference>
<dbReference type="PROSITE" id="PS01012">
    <property type="entry name" value="FOLYLPOLYGLU_SYNT_2"/>
    <property type="match status" value="1"/>
</dbReference>
<name>A0ABT0ZTS6_9PSEU</name>
<evidence type="ECO:0000313" key="14">
    <source>
        <dbReference type="Proteomes" id="UP001165283"/>
    </source>
</evidence>
<evidence type="ECO:0000256" key="1">
    <source>
        <dbReference type="ARBA" id="ARBA00008276"/>
    </source>
</evidence>
<gene>
    <name evidence="13" type="ORF">KDL28_03605</name>
</gene>
<keyword evidence="5" id="KW-0547">Nucleotide-binding</keyword>
<accession>A0ABT0ZTS6</accession>
<dbReference type="Pfam" id="PF02875">
    <property type="entry name" value="Mur_ligase_C"/>
    <property type="match status" value="1"/>
</dbReference>
<proteinExistence type="inferred from homology"/>
<dbReference type="InterPro" id="IPR001645">
    <property type="entry name" value="Folylpolyglutamate_synth"/>
</dbReference>
<dbReference type="EC" id="6.3.2.17" evidence="2"/>